<gene>
    <name evidence="2" type="ORF">Syun_006036</name>
</gene>
<feature type="compositionally biased region" description="Basic and acidic residues" evidence="1">
    <location>
        <begin position="25"/>
        <end position="37"/>
    </location>
</feature>
<keyword evidence="3" id="KW-1185">Reference proteome</keyword>
<name>A0AAP0KWW5_9MAGN</name>
<protein>
    <submittedName>
        <fullName evidence="2">Uncharacterized protein</fullName>
    </submittedName>
</protein>
<feature type="compositionally biased region" description="Basic and acidic residues" evidence="1">
    <location>
        <begin position="51"/>
        <end position="60"/>
    </location>
</feature>
<evidence type="ECO:0000313" key="3">
    <source>
        <dbReference type="Proteomes" id="UP001420932"/>
    </source>
</evidence>
<dbReference type="Proteomes" id="UP001420932">
    <property type="component" value="Unassembled WGS sequence"/>
</dbReference>
<sequence>MRERDDGGWIDAGEQRGGFSNEPAARSDKQLANERTSRSLQFAAKRRPRTRWRDCGDDDE</sequence>
<evidence type="ECO:0000256" key="1">
    <source>
        <dbReference type="SAM" id="MobiDB-lite"/>
    </source>
</evidence>
<feature type="region of interest" description="Disordered" evidence="1">
    <location>
        <begin position="1"/>
        <end position="60"/>
    </location>
</feature>
<accession>A0AAP0KWW5</accession>
<comment type="caution">
    <text evidence="2">The sequence shown here is derived from an EMBL/GenBank/DDBJ whole genome shotgun (WGS) entry which is preliminary data.</text>
</comment>
<organism evidence="2 3">
    <name type="scientific">Stephania yunnanensis</name>
    <dbReference type="NCBI Taxonomy" id="152371"/>
    <lineage>
        <taxon>Eukaryota</taxon>
        <taxon>Viridiplantae</taxon>
        <taxon>Streptophyta</taxon>
        <taxon>Embryophyta</taxon>
        <taxon>Tracheophyta</taxon>
        <taxon>Spermatophyta</taxon>
        <taxon>Magnoliopsida</taxon>
        <taxon>Ranunculales</taxon>
        <taxon>Menispermaceae</taxon>
        <taxon>Menispermoideae</taxon>
        <taxon>Cissampelideae</taxon>
        <taxon>Stephania</taxon>
    </lineage>
</organism>
<evidence type="ECO:0000313" key="2">
    <source>
        <dbReference type="EMBL" id="KAK9159695.1"/>
    </source>
</evidence>
<dbReference type="AlphaFoldDB" id="A0AAP0KWW5"/>
<dbReference type="EMBL" id="JBBNAF010000003">
    <property type="protein sequence ID" value="KAK9159695.1"/>
    <property type="molecule type" value="Genomic_DNA"/>
</dbReference>
<reference evidence="2 3" key="1">
    <citation type="submission" date="2024-01" db="EMBL/GenBank/DDBJ databases">
        <title>Genome assemblies of Stephania.</title>
        <authorList>
            <person name="Yang L."/>
        </authorList>
    </citation>
    <scope>NUCLEOTIDE SEQUENCE [LARGE SCALE GENOMIC DNA]</scope>
    <source>
        <strain evidence="2">YNDBR</strain>
        <tissue evidence="2">Leaf</tissue>
    </source>
</reference>
<proteinExistence type="predicted"/>